<dbReference type="Proteomes" id="UP001231649">
    <property type="component" value="Chromosome 7"/>
</dbReference>
<evidence type="ECO:0000313" key="2">
    <source>
        <dbReference type="Proteomes" id="UP001231649"/>
    </source>
</evidence>
<reference evidence="1" key="1">
    <citation type="submission" date="2023-03" db="EMBL/GenBank/DDBJ databases">
        <title>Chromosome-level genomes of two armyworms, Mythimna separata and Mythimna loreyi, provide insights into the biosynthesis and reception of sex pheromones.</title>
        <authorList>
            <person name="Zhao H."/>
        </authorList>
    </citation>
    <scope>NUCLEOTIDE SEQUENCE</scope>
    <source>
        <strain evidence="1">BeijingLab</strain>
    </source>
</reference>
<organism evidence="1 2">
    <name type="scientific">Mythimna loreyi</name>
    <dbReference type="NCBI Taxonomy" id="667449"/>
    <lineage>
        <taxon>Eukaryota</taxon>
        <taxon>Metazoa</taxon>
        <taxon>Ecdysozoa</taxon>
        <taxon>Arthropoda</taxon>
        <taxon>Hexapoda</taxon>
        <taxon>Insecta</taxon>
        <taxon>Pterygota</taxon>
        <taxon>Neoptera</taxon>
        <taxon>Endopterygota</taxon>
        <taxon>Lepidoptera</taxon>
        <taxon>Glossata</taxon>
        <taxon>Ditrysia</taxon>
        <taxon>Noctuoidea</taxon>
        <taxon>Noctuidae</taxon>
        <taxon>Noctuinae</taxon>
        <taxon>Hadenini</taxon>
        <taxon>Mythimna</taxon>
    </lineage>
</organism>
<dbReference type="EMBL" id="CM056783">
    <property type="protein sequence ID" value="KAJ8727237.1"/>
    <property type="molecule type" value="Genomic_DNA"/>
</dbReference>
<protein>
    <submittedName>
        <fullName evidence="1">Uncharacterized protein</fullName>
    </submittedName>
</protein>
<keyword evidence="2" id="KW-1185">Reference proteome</keyword>
<evidence type="ECO:0000313" key="1">
    <source>
        <dbReference type="EMBL" id="KAJ8727237.1"/>
    </source>
</evidence>
<name>A0ACC2QWK1_9NEOP</name>
<accession>A0ACC2QWK1</accession>
<comment type="caution">
    <text evidence="1">The sequence shown here is derived from an EMBL/GenBank/DDBJ whole genome shotgun (WGS) entry which is preliminary data.</text>
</comment>
<sequence>MNTVQTIAQSFIPLIPALFAEMVYKETDKIKLCVTKQLLVCKDTKSRDAVENAVRFLEQRRFRYTVWRLFTLDITLIFTVVEMITTYTVAMIQFTHFYD</sequence>
<proteinExistence type="predicted"/>
<gene>
    <name evidence="1" type="ORF">PYW08_015634</name>
</gene>